<evidence type="ECO:0000313" key="1">
    <source>
        <dbReference type="EMBL" id="GDY51353.1"/>
    </source>
</evidence>
<protein>
    <submittedName>
        <fullName evidence="1">Uncharacterized protein</fullName>
    </submittedName>
</protein>
<dbReference type="EMBL" id="BJHW01000001">
    <property type="protein sequence ID" value="GDY51353.1"/>
    <property type="molecule type" value="Genomic_DNA"/>
</dbReference>
<evidence type="ECO:0000313" key="2">
    <source>
        <dbReference type="Proteomes" id="UP000301309"/>
    </source>
</evidence>
<comment type="caution">
    <text evidence="1">The sequence shown here is derived from an EMBL/GenBank/DDBJ whole genome shotgun (WGS) entry which is preliminary data.</text>
</comment>
<accession>A0A4D4L012</accession>
<name>A0A4D4L012_STRVO</name>
<dbReference type="AlphaFoldDB" id="A0A4D4L012"/>
<proteinExistence type="predicted"/>
<reference evidence="1 2" key="1">
    <citation type="journal article" date="2020" name="Int. J. Syst. Evol. Microbiol.">
        <title>Reclassification of Streptomyces castelarensis and Streptomyces sporoclivatus as later heterotypic synonyms of Streptomyces antimycoticus.</title>
        <authorList>
            <person name="Komaki H."/>
            <person name="Tamura T."/>
        </authorList>
    </citation>
    <scope>NUCLEOTIDE SEQUENCE [LARGE SCALE GENOMIC DNA]</scope>
    <source>
        <strain evidence="1 2">NBRC 13459</strain>
    </source>
</reference>
<keyword evidence="2" id="KW-1185">Reference proteome</keyword>
<sequence length="67" mass="7011">MGRALRCIPPTARWQLPPKHILRAVERLGPGSRPSPYKLRRNAAILDSGDAAGARPCTAGLHGGGGS</sequence>
<dbReference type="Proteomes" id="UP000301309">
    <property type="component" value="Unassembled WGS sequence"/>
</dbReference>
<gene>
    <name evidence="1" type="ORF">SVIO_019760</name>
</gene>
<organism evidence="1 2">
    <name type="scientific">Streptomyces violaceusniger</name>
    <dbReference type="NCBI Taxonomy" id="68280"/>
    <lineage>
        <taxon>Bacteria</taxon>
        <taxon>Bacillati</taxon>
        <taxon>Actinomycetota</taxon>
        <taxon>Actinomycetes</taxon>
        <taxon>Kitasatosporales</taxon>
        <taxon>Streptomycetaceae</taxon>
        <taxon>Streptomyces</taxon>
        <taxon>Streptomyces violaceusniger group</taxon>
    </lineage>
</organism>